<organism evidence="8 9">
    <name type="scientific">Henosepilachna vigintioctopunctata</name>
    <dbReference type="NCBI Taxonomy" id="420089"/>
    <lineage>
        <taxon>Eukaryota</taxon>
        <taxon>Metazoa</taxon>
        <taxon>Ecdysozoa</taxon>
        <taxon>Arthropoda</taxon>
        <taxon>Hexapoda</taxon>
        <taxon>Insecta</taxon>
        <taxon>Pterygota</taxon>
        <taxon>Neoptera</taxon>
        <taxon>Endopterygota</taxon>
        <taxon>Coleoptera</taxon>
        <taxon>Polyphaga</taxon>
        <taxon>Cucujiformia</taxon>
        <taxon>Coccinelloidea</taxon>
        <taxon>Coccinellidae</taxon>
        <taxon>Epilachninae</taxon>
        <taxon>Epilachnini</taxon>
        <taxon>Henosepilachna</taxon>
    </lineage>
</organism>
<comment type="caution">
    <text evidence="8">The sequence shown here is derived from an EMBL/GenBank/DDBJ whole genome shotgun (WGS) entry which is preliminary data.</text>
</comment>
<keyword evidence="3" id="KW-0378">Hydrolase</keyword>
<evidence type="ECO:0000313" key="8">
    <source>
        <dbReference type="EMBL" id="KAK9885203.1"/>
    </source>
</evidence>
<evidence type="ECO:0000256" key="7">
    <source>
        <dbReference type="SAM" id="SignalP"/>
    </source>
</evidence>
<name>A0AAW1UQV8_9CUCU</name>
<comment type="subunit">
    <text evidence="2">Homodimer.</text>
</comment>
<feature type="signal peptide" evidence="7">
    <location>
        <begin position="1"/>
        <end position="19"/>
    </location>
</feature>
<comment type="similarity">
    <text evidence="1 6">Belongs to the glycosyl hydrolase 1 family.</text>
</comment>
<dbReference type="InterPro" id="IPR033132">
    <property type="entry name" value="GH_1_N_CS"/>
</dbReference>
<dbReference type="SUPFAM" id="SSF51445">
    <property type="entry name" value="(Trans)glycosidases"/>
    <property type="match status" value="1"/>
</dbReference>
<evidence type="ECO:0000256" key="5">
    <source>
        <dbReference type="ARBA" id="ARBA00023295"/>
    </source>
</evidence>
<feature type="chain" id="PRO_5044025005" description="Beta-glucosidase" evidence="7">
    <location>
        <begin position="20"/>
        <end position="488"/>
    </location>
</feature>
<dbReference type="AlphaFoldDB" id="A0AAW1UQV8"/>
<evidence type="ECO:0000256" key="1">
    <source>
        <dbReference type="ARBA" id="ARBA00010838"/>
    </source>
</evidence>
<dbReference type="InterPro" id="IPR001360">
    <property type="entry name" value="Glyco_hydro_1"/>
</dbReference>
<dbReference type="GO" id="GO:0008422">
    <property type="term" value="F:beta-glucosidase activity"/>
    <property type="evidence" value="ECO:0007669"/>
    <property type="project" value="TreeGrafter"/>
</dbReference>
<dbReference type="Gene3D" id="3.20.20.80">
    <property type="entry name" value="Glycosidases"/>
    <property type="match status" value="1"/>
</dbReference>
<dbReference type="EMBL" id="JARQZJ010000095">
    <property type="protein sequence ID" value="KAK9885203.1"/>
    <property type="molecule type" value="Genomic_DNA"/>
</dbReference>
<dbReference type="Proteomes" id="UP001431783">
    <property type="component" value="Unassembled WGS sequence"/>
</dbReference>
<protein>
    <recommendedName>
        <fullName evidence="10">Beta-glucosidase</fullName>
    </recommendedName>
</protein>
<sequence length="488" mass="56356">MKFCESVFIISVFIQLVSTELSSYNFPENFVFGVATAAYQIEGAFNEDGKTDSIWDYNLHKKPDWVIDQGNGDVACDSYHKWEEDIQLIANLGVDFYRFSIAWTRIFPSGYAGSKINDAGVIYYNKLIDGLLAKGITPMVTIYHWDLPQNLQRNGGWMNETIVDNYVFYARTLFELYGDRVKHWITFNEPFQICESGYSETDLAPFLNDSGVGGYICAHNLLISHGRAYREYERTFKQNQGGKVAITAHSFWFEPQGESDSDRAAAERAMQFWYGWFMHPVIKGNYPPIMIERIDEISQKEGFQKSRLPKFTEGQIEMIRGSFDFIGVNHYTTALASISNNFNEPSFYFDGGVNRTEDSNWVKSSTSTWLNKVPWGLRKLLNWIKQEYNNPPVLITENGWSSSTGLEDSRRVSYLNEYLSELLKAIHEDECNVIGYTHWSLLDNFEWLKGYTARFGLVEVDFNNPDRTRTPRKSYGVYQKIISSRKIN</sequence>
<keyword evidence="9" id="KW-1185">Reference proteome</keyword>
<keyword evidence="7" id="KW-0732">Signal</keyword>
<keyword evidence="4" id="KW-0325">Glycoprotein</keyword>
<proteinExistence type="inferred from homology"/>
<reference evidence="8 9" key="1">
    <citation type="submission" date="2023-03" db="EMBL/GenBank/DDBJ databases">
        <title>Genome insight into feeding habits of ladybird beetles.</title>
        <authorList>
            <person name="Li H.-S."/>
            <person name="Huang Y.-H."/>
            <person name="Pang H."/>
        </authorList>
    </citation>
    <scope>NUCLEOTIDE SEQUENCE [LARGE SCALE GENOMIC DNA]</scope>
    <source>
        <strain evidence="8">SYSU_2023b</strain>
        <tissue evidence="8">Whole body</tissue>
    </source>
</reference>
<dbReference type="PANTHER" id="PTHR10353:SF36">
    <property type="entry name" value="LP05116P"/>
    <property type="match status" value="1"/>
</dbReference>
<dbReference type="FunFam" id="3.20.20.80:FF:000013">
    <property type="entry name" value="lactase-phlorizin hydrolase"/>
    <property type="match status" value="1"/>
</dbReference>
<dbReference type="PANTHER" id="PTHR10353">
    <property type="entry name" value="GLYCOSYL HYDROLASE"/>
    <property type="match status" value="1"/>
</dbReference>
<gene>
    <name evidence="8" type="ORF">WA026_010708</name>
</gene>
<evidence type="ECO:0000256" key="4">
    <source>
        <dbReference type="ARBA" id="ARBA00023180"/>
    </source>
</evidence>
<dbReference type="Pfam" id="PF00232">
    <property type="entry name" value="Glyco_hydro_1"/>
    <property type="match status" value="1"/>
</dbReference>
<accession>A0AAW1UQV8</accession>
<dbReference type="PROSITE" id="PS00653">
    <property type="entry name" value="GLYCOSYL_HYDROL_F1_2"/>
    <property type="match status" value="1"/>
</dbReference>
<evidence type="ECO:0000256" key="3">
    <source>
        <dbReference type="ARBA" id="ARBA00022801"/>
    </source>
</evidence>
<keyword evidence="5" id="KW-0326">Glycosidase</keyword>
<evidence type="ECO:0000313" key="9">
    <source>
        <dbReference type="Proteomes" id="UP001431783"/>
    </source>
</evidence>
<dbReference type="InterPro" id="IPR017853">
    <property type="entry name" value="GH"/>
</dbReference>
<evidence type="ECO:0000256" key="6">
    <source>
        <dbReference type="RuleBase" id="RU003690"/>
    </source>
</evidence>
<dbReference type="GO" id="GO:0005975">
    <property type="term" value="P:carbohydrate metabolic process"/>
    <property type="evidence" value="ECO:0007669"/>
    <property type="project" value="InterPro"/>
</dbReference>
<dbReference type="PRINTS" id="PR00131">
    <property type="entry name" value="GLHYDRLASE1"/>
</dbReference>
<evidence type="ECO:0008006" key="10">
    <source>
        <dbReference type="Google" id="ProtNLM"/>
    </source>
</evidence>
<evidence type="ECO:0000256" key="2">
    <source>
        <dbReference type="ARBA" id="ARBA00011738"/>
    </source>
</evidence>